<proteinExistence type="predicted"/>
<protein>
    <submittedName>
        <fullName evidence="1">Uncharacterized protein</fullName>
    </submittedName>
</protein>
<gene>
    <name evidence="1" type="ORF">ATANTOWER_010210</name>
</gene>
<evidence type="ECO:0000313" key="2">
    <source>
        <dbReference type="Proteomes" id="UP001345963"/>
    </source>
</evidence>
<comment type="caution">
    <text evidence="1">The sequence shown here is derived from an EMBL/GenBank/DDBJ whole genome shotgun (WGS) entry which is preliminary data.</text>
</comment>
<organism evidence="1 2">
    <name type="scientific">Ataeniobius toweri</name>
    <dbReference type="NCBI Taxonomy" id="208326"/>
    <lineage>
        <taxon>Eukaryota</taxon>
        <taxon>Metazoa</taxon>
        <taxon>Chordata</taxon>
        <taxon>Craniata</taxon>
        <taxon>Vertebrata</taxon>
        <taxon>Euteleostomi</taxon>
        <taxon>Actinopterygii</taxon>
        <taxon>Neopterygii</taxon>
        <taxon>Teleostei</taxon>
        <taxon>Neoteleostei</taxon>
        <taxon>Acanthomorphata</taxon>
        <taxon>Ovalentaria</taxon>
        <taxon>Atherinomorphae</taxon>
        <taxon>Cyprinodontiformes</taxon>
        <taxon>Goodeidae</taxon>
        <taxon>Ataeniobius</taxon>
    </lineage>
</organism>
<keyword evidence="2" id="KW-1185">Reference proteome</keyword>
<dbReference type="EMBL" id="JAHUTI010041616">
    <property type="protein sequence ID" value="MED6245921.1"/>
    <property type="molecule type" value="Genomic_DNA"/>
</dbReference>
<name>A0ABU7B640_9TELE</name>
<sequence>MDSRTQLLKNGWALFFYVVAHSKRQQAAVFVLFAPLAHMFTTVDEGVASLHLQVKEEVSDFTLRAEQWCCVPGPLGFPVRVLASAPLGDSLMLGLQCPCGKRQ</sequence>
<evidence type="ECO:0000313" key="1">
    <source>
        <dbReference type="EMBL" id="MED6245921.1"/>
    </source>
</evidence>
<reference evidence="1 2" key="1">
    <citation type="submission" date="2021-07" db="EMBL/GenBank/DDBJ databases">
        <authorList>
            <person name="Palmer J.M."/>
        </authorList>
    </citation>
    <scope>NUCLEOTIDE SEQUENCE [LARGE SCALE GENOMIC DNA]</scope>
    <source>
        <strain evidence="1 2">AT_MEX2019</strain>
        <tissue evidence="1">Muscle</tissue>
    </source>
</reference>
<accession>A0ABU7B640</accession>
<dbReference type="Proteomes" id="UP001345963">
    <property type="component" value="Unassembled WGS sequence"/>
</dbReference>